<feature type="binding site" evidence="8">
    <location>
        <position position="179"/>
    </location>
    <ligand>
        <name>FAD</name>
        <dbReference type="ChEBI" id="CHEBI:57692"/>
    </ligand>
</feature>
<dbReference type="PANTHER" id="PTHR19370:SF189">
    <property type="entry name" value="CYTOCHROME C MITOCHONDRIAL IMPORT FACTOR CYC2"/>
    <property type="match status" value="1"/>
</dbReference>
<dbReference type="Pfam" id="PF00970">
    <property type="entry name" value="FAD_binding_6"/>
    <property type="match status" value="1"/>
</dbReference>
<dbReference type="InterPro" id="IPR017927">
    <property type="entry name" value="FAD-bd_FR_type"/>
</dbReference>
<dbReference type="InterPro" id="IPR017938">
    <property type="entry name" value="Riboflavin_synthase-like_b-brl"/>
</dbReference>
<evidence type="ECO:0000256" key="4">
    <source>
        <dbReference type="ARBA" id="ARBA00022630"/>
    </source>
</evidence>
<evidence type="ECO:0000256" key="9">
    <source>
        <dbReference type="SAM" id="MobiDB-lite"/>
    </source>
</evidence>
<name>A0AAV9JZ42_9PEZI</name>
<feature type="binding site" evidence="8">
    <location>
        <position position="152"/>
    </location>
    <ligand>
        <name>FAD</name>
        <dbReference type="ChEBI" id="CHEBI:57692"/>
    </ligand>
</feature>
<dbReference type="GO" id="GO:0016491">
    <property type="term" value="F:oxidoreductase activity"/>
    <property type="evidence" value="ECO:0007669"/>
    <property type="project" value="UniProtKB-KW"/>
</dbReference>
<dbReference type="GO" id="GO:0016020">
    <property type="term" value="C:membrane"/>
    <property type="evidence" value="ECO:0007669"/>
    <property type="project" value="UniProtKB-SubCell"/>
</dbReference>
<evidence type="ECO:0000256" key="1">
    <source>
        <dbReference type="ARBA" id="ARBA00001974"/>
    </source>
</evidence>
<feature type="compositionally biased region" description="Basic residues" evidence="9">
    <location>
        <begin position="21"/>
        <end position="34"/>
    </location>
</feature>
<evidence type="ECO:0000313" key="12">
    <source>
        <dbReference type="Proteomes" id="UP001324427"/>
    </source>
</evidence>
<reference evidence="11 12" key="1">
    <citation type="submission" date="2021-11" db="EMBL/GenBank/DDBJ databases">
        <title>Black yeast isolated from Biological Soil Crust.</title>
        <authorList>
            <person name="Kurbessoian T."/>
        </authorList>
    </citation>
    <scope>NUCLEOTIDE SEQUENCE [LARGE SCALE GENOMIC DNA]</scope>
    <source>
        <strain evidence="11 12">CCFEE 5522</strain>
    </source>
</reference>
<feature type="binding site" evidence="8">
    <location>
        <position position="169"/>
    </location>
    <ligand>
        <name>FAD</name>
        <dbReference type="ChEBI" id="CHEBI:57692"/>
    </ligand>
</feature>
<dbReference type="Gene3D" id="3.40.50.80">
    <property type="entry name" value="Nucleotide-binding domain of ferredoxin-NADP reductase (FNR) module"/>
    <property type="match status" value="1"/>
</dbReference>
<evidence type="ECO:0000313" key="11">
    <source>
        <dbReference type="EMBL" id="KAK4550853.1"/>
    </source>
</evidence>
<dbReference type="Gene3D" id="2.40.30.10">
    <property type="entry name" value="Translation factors"/>
    <property type="match status" value="1"/>
</dbReference>
<dbReference type="GO" id="GO:0005739">
    <property type="term" value="C:mitochondrion"/>
    <property type="evidence" value="ECO:0007669"/>
    <property type="project" value="TreeGrafter"/>
</dbReference>
<dbReference type="InterPro" id="IPR008333">
    <property type="entry name" value="Cbr1-like_FAD-bd_dom"/>
</dbReference>
<evidence type="ECO:0000259" key="10">
    <source>
        <dbReference type="PROSITE" id="PS51384"/>
    </source>
</evidence>
<dbReference type="Proteomes" id="UP001324427">
    <property type="component" value="Unassembled WGS sequence"/>
</dbReference>
<dbReference type="EMBL" id="JAVFHQ010000001">
    <property type="protein sequence ID" value="KAK4550853.1"/>
    <property type="molecule type" value="Genomic_DNA"/>
</dbReference>
<gene>
    <name evidence="11" type="ORF">LTR36_000433</name>
</gene>
<evidence type="ECO:0000256" key="3">
    <source>
        <dbReference type="ARBA" id="ARBA00006105"/>
    </source>
</evidence>
<dbReference type="AlphaFoldDB" id="A0AAV9JZ42"/>
<comment type="subcellular location">
    <subcellularLocation>
        <location evidence="2">Membrane</location>
    </subcellularLocation>
</comment>
<evidence type="ECO:0000256" key="8">
    <source>
        <dbReference type="PIRSR" id="PIRSR601834-1"/>
    </source>
</evidence>
<proteinExistence type="inferred from homology"/>
<dbReference type="SUPFAM" id="SSF63380">
    <property type="entry name" value="Riboflavin synthase domain-like"/>
    <property type="match status" value="1"/>
</dbReference>
<protein>
    <recommendedName>
        <fullName evidence="10">FAD-binding FR-type domain-containing protein</fullName>
    </recommendedName>
</protein>
<evidence type="ECO:0000256" key="7">
    <source>
        <dbReference type="ARBA" id="ARBA00023136"/>
    </source>
</evidence>
<keyword evidence="12" id="KW-1185">Reference proteome</keyword>
<dbReference type="PANTHER" id="PTHR19370">
    <property type="entry name" value="NADH-CYTOCHROME B5 REDUCTASE"/>
    <property type="match status" value="1"/>
</dbReference>
<evidence type="ECO:0000256" key="6">
    <source>
        <dbReference type="ARBA" id="ARBA00023002"/>
    </source>
</evidence>
<feature type="region of interest" description="Disordered" evidence="9">
    <location>
        <begin position="21"/>
        <end position="58"/>
    </location>
</feature>
<accession>A0AAV9JZ42</accession>
<feature type="binding site" evidence="8">
    <location>
        <position position="178"/>
    </location>
    <ligand>
        <name>FAD</name>
        <dbReference type="ChEBI" id="CHEBI:57692"/>
    </ligand>
</feature>
<dbReference type="InterPro" id="IPR001834">
    <property type="entry name" value="CBR-like"/>
</dbReference>
<organism evidence="11 12">
    <name type="scientific">Oleoguttula mirabilis</name>
    <dbReference type="NCBI Taxonomy" id="1507867"/>
    <lineage>
        <taxon>Eukaryota</taxon>
        <taxon>Fungi</taxon>
        <taxon>Dikarya</taxon>
        <taxon>Ascomycota</taxon>
        <taxon>Pezizomycotina</taxon>
        <taxon>Dothideomycetes</taxon>
        <taxon>Dothideomycetidae</taxon>
        <taxon>Mycosphaerellales</taxon>
        <taxon>Teratosphaeriaceae</taxon>
        <taxon>Oleoguttula</taxon>
    </lineage>
</organism>
<comment type="similarity">
    <text evidence="3">Belongs to the flavoprotein pyridine nucleotide cytochrome reductase family.</text>
</comment>
<dbReference type="SUPFAM" id="SSF52343">
    <property type="entry name" value="Ferredoxin reductase-like, C-terminal NADP-linked domain"/>
    <property type="match status" value="1"/>
</dbReference>
<dbReference type="CDD" id="cd06183">
    <property type="entry name" value="cyt_b5_reduct_like"/>
    <property type="match status" value="1"/>
</dbReference>
<keyword evidence="4 8" id="KW-0285">Flavoprotein</keyword>
<evidence type="ECO:0000256" key="2">
    <source>
        <dbReference type="ARBA" id="ARBA00004370"/>
    </source>
</evidence>
<comment type="caution">
    <text evidence="11">The sequence shown here is derived from an EMBL/GenBank/DDBJ whole genome shotgun (WGS) entry which is preliminary data.</text>
</comment>
<sequence length="391" mass="42767">MLYRLRSPTLTKCCCGKPRRVHVHTSQQKRRLHTKPTESKSKGNNGGGEQQQKHKLKPKGSYTRILATFAVGIPLGWAAHIYLDDGKSTNVAKPGEFVRYALAMKEDISSTCSIFTLKPASNSAIDAEAVHDHRAITSVQFKQPQLQIARSYTVLPPVEGQGPQELRFLIRKERNGEVSGYLHRLTPGSEVELRGPSVDYVLPEHVQQVLFLAGGTGIAPATQLAGKVSGETNMHILWATRRGEDCEGGVSDTQSTKAASGWNFFGSWSPFVLPSPDADRTVSGVKQEPNAIVSQLAGLKKEHGQMKVDYYVDDERTFIRPADITAFTHAADDSSLDTGSSPSRLLFVSGPEGFVTHWAGPKLWVGGREVQGPLGGVLSKFDLRGWQIVKL</sequence>
<evidence type="ECO:0000256" key="5">
    <source>
        <dbReference type="ARBA" id="ARBA00022827"/>
    </source>
</evidence>
<feature type="domain" description="FAD-binding FR-type" evidence="10">
    <location>
        <begin position="95"/>
        <end position="203"/>
    </location>
</feature>
<keyword evidence="7" id="KW-0472">Membrane</keyword>
<feature type="binding site" evidence="8">
    <location>
        <position position="150"/>
    </location>
    <ligand>
        <name>FAD</name>
        <dbReference type="ChEBI" id="CHEBI:57692"/>
    </ligand>
</feature>
<dbReference type="InterPro" id="IPR039261">
    <property type="entry name" value="FNR_nucleotide-bd"/>
</dbReference>
<comment type="cofactor">
    <cofactor evidence="1 8">
        <name>FAD</name>
        <dbReference type="ChEBI" id="CHEBI:57692"/>
    </cofactor>
</comment>
<keyword evidence="5 8" id="KW-0274">FAD</keyword>
<dbReference type="PROSITE" id="PS51384">
    <property type="entry name" value="FAD_FR"/>
    <property type="match status" value="1"/>
</dbReference>
<keyword evidence="6" id="KW-0560">Oxidoreductase</keyword>